<gene>
    <name evidence="1" type="ORF">BpHYR1_010081</name>
</gene>
<dbReference type="EMBL" id="REGN01005252">
    <property type="protein sequence ID" value="RNA14135.1"/>
    <property type="molecule type" value="Genomic_DNA"/>
</dbReference>
<organism evidence="1 2">
    <name type="scientific">Brachionus plicatilis</name>
    <name type="common">Marine rotifer</name>
    <name type="synonym">Brachionus muelleri</name>
    <dbReference type="NCBI Taxonomy" id="10195"/>
    <lineage>
        <taxon>Eukaryota</taxon>
        <taxon>Metazoa</taxon>
        <taxon>Spiralia</taxon>
        <taxon>Gnathifera</taxon>
        <taxon>Rotifera</taxon>
        <taxon>Eurotatoria</taxon>
        <taxon>Monogononta</taxon>
        <taxon>Pseudotrocha</taxon>
        <taxon>Ploima</taxon>
        <taxon>Brachionidae</taxon>
        <taxon>Brachionus</taxon>
    </lineage>
</organism>
<name>A0A3M7QT34_BRAPC</name>
<evidence type="ECO:0000313" key="1">
    <source>
        <dbReference type="EMBL" id="RNA14135.1"/>
    </source>
</evidence>
<protein>
    <submittedName>
        <fullName evidence="1">Uncharacterized protein</fullName>
    </submittedName>
</protein>
<comment type="caution">
    <text evidence="1">The sequence shown here is derived from an EMBL/GenBank/DDBJ whole genome shotgun (WGS) entry which is preliminary data.</text>
</comment>
<sequence>MTLLDRSKASSMAIVRDSNVLISVSIRARVVMRLYHDLIKELPANPLIDEELNYNLDSLKIELNNNLDKLNTDQFAFNSIINRLKFKQEKGNPILEWAIKNWRRILFINRIDEEILINRAIRFIDYILIKLSNY</sequence>
<dbReference type="Proteomes" id="UP000276133">
    <property type="component" value="Unassembled WGS sequence"/>
</dbReference>
<dbReference type="AlphaFoldDB" id="A0A3M7QT34"/>
<accession>A0A3M7QT34</accession>
<keyword evidence="2" id="KW-1185">Reference proteome</keyword>
<reference evidence="1 2" key="1">
    <citation type="journal article" date="2018" name="Sci. Rep.">
        <title>Genomic signatures of local adaptation to the degree of environmental predictability in rotifers.</title>
        <authorList>
            <person name="Franch-Gras L."/>
            <person name="Hahn C."/>
            <person name="Garcia-Roger E.M."/>
            <person name="Carmona M.J."/>
            <person name="Serra M."/>
            <person name="Gomez A."/>
        </authorList>
    </citation>
    <scope>NUCLEOTIDE SEQUENCE [LARGE SCALE GENOMIC DNA]</scope>
    <source>
        <strain evidence="1">HYR1</strain>
    </source>
</reference>
<proteinExistence type="predicted"/>
<evidence type="ECO:0000313" key="2">
    <source>
        <dbReference type="Proteomes" id="UP000276133"/>
    </source>
</evidence>